<dbReference type="EMBL" id="PP511583">
    <property type="protein sequence ID" value="XCD05610.1"/>
    <property type="molecule type" value="Genomic_DNA"/>
</dbReference>
<proteinExistence type="predicted"/>
<protein>
    <submittedName>
        <fullName evidence="2">Replication initiator protein</fullName>
    </submittedName>
</protein>
<feature type="domain" description="Replication-associated protein ORF2/G2P" evidence="1">
    <location>
        <begin position="70"/>
        <end position="183"/>
    </location>
</feature>
<dbReference type="Pfam" id="PF23343">
    <property type="entry name" value="REP_ORF2-G2P"/>
    <property type="match status" value="1"/>
</dbReference>
<name>A0AAU8B2Q1_9VIRU</name>
<evidence type="ECO:0000259" key="1">
    <source>
        <dbReference type="Pfam" id="PF23343"/>
    </source>
</evidence>
<evidence type="ECO:0000313" key="2">
    <source>
        <dbReference type="EMBL" id="XCD05610.1"/>
    </source>
</evidence>
<dbReference type="EMBL" id="PP511759">
    <property type="protein sequence ID" value="XCD07158.1"/>
    <property type="molecule type" value="Genomic_DNA"/>
</dbReference>
<evidence type="ECO:0000313" key="3">
    <source>
        <dbReference type="EMBL" id="XCD07158.1"/>
    </source>
</evidence>
<reference evidence="2" key="1">
    <citation type="submission" date="2024-03" db="EMBL/GenBank/DDBJ databases">
        <title>Diverse circular DNA viruses in blood, oral, and fecal samples of captive lemurs.</title>
        <authorList>
            <person name="Paietta E.N."/>
            <person name="Kraberger S."/>
            <person name="Lund M.C."/>
            <person name="Custer J.M."/>
            <person name="Vargas K.M."/>
            <person name="Ehmke E.E."/>
            <person name="Yoder A.D."/>
            <person name="Varsani A."/>
        </authorList>
    </citation>
    <scope>NUCLEOTIDE SEQUENCE</scope>
    <source>
        <strain evidence="2">Duke_24FS_115</strain>
        <strain evidence="3">Duke_26_94</strain>
    </source>
</reference>
<accession>A0AAU8B2Q1</accession>
<organism evidence="2">
    <name type="scientific">Dulem virus 105</name>
    <dbReference type="NCBI Taxonomy" id="3145582"/>
    <lineage>
        <taxon>Viruses</taxon>
        <taxon>Monodnaviria</taxon>
        <taxon>Sangervirae</taxon>
        <taxon>Phixviricota</taxon>
        <taxon>Malgrandaviricetes</taxon>
        <taxon>Petitvirales</taxon>
        <taxon>Microviridae</taxon>
        <taxon>Microvirus</taxon>
    </lineage>
</organism>
<sequence length="315" mass="37093">MTCYHPITAYWSRTLKTKLGTPAITFKYADADSELGEFQIPCGQCIGCRLDRSLDSAVRAHHESLLYDRNYFLTLTYNNANLPPFGSLIPRDLTLFWKRIRKRGVNLRYMACGEYGSTFGRPHYHAIIFNLPPLELRQIGITKTGFPTFVSDLFAECWPFGFHTLNFVSFESCAYVARYVTKKILGDGKQVYEKFDPETGEVDCRVKEFSRWSTKPGIGHDYFMKYWRDFYKIDCCLINNKKFKIPRYYDRLLLREHPDVFEIVKQKRILSAQDYRLTPDAQKDRLAVREEVKRLRAERLLRPYEAQITEYLENV</sequence>
<dbReference type="InterPro" id="IPR056906">
    <property type="entry name" value="ORF2/G2P_dom"/>
</dbReference>